<dbReference type="AlphaFoldDB" id="A0A0R2E5U9"/>
<dbReference type="Proteomes" id="UP000050898">
    <property type="component" value="Unassembled WGS sequence"/>
</dbReference>
<comment type="caution">
    <text evidence="1">The sequence shown here is derived from an EMBL/GenBank/DDBJ whole genome shotgun (WGS) entry which is preliminary data.</text>
</comment>
<gene>
    <name evidence="1" type="ORF">FD00_GL001513</name>
</gene>
<dbReference type="PATRIC" id="fig|1046596.6.peg.1595"/>
<keyword evidence="2" id="KW-1185">Reference proteome</keyword>
<accession>A0A0R2E5U9</accession>
<organism evidence="1 2">
    <name type="scientific">Liquorilactobacillus mali KCTC 3596 = DSM 20444</name>
    <dbReference type="NCBI Taxonomy" id="1046596"/>
    <lineage>
        <taxon>Bacteria</taxon>
        <taxon>Bacillati</taxon>
        <taxon>Bacillota</taxon>
        <taxon>Bacilli</taxon>
        <taxon>Lactobacillales</taxon>
        <taxon>Lactobacillaceae</taxon>
        <taxon>Liquorilactobacillus</taxon>
    </lineage>
</organism>
<name>A0A0R2E5U9_9LACO</name>
<dbReference type="RefSeq" id="WP_261974539.1">
    <property type="nucleotide sequence ID" value="NZ_AKKT01000031.1"/>
</dbReference>
<evidence type="ECO:0000313" key="1">
    <source>
        <dbReference type="EMBL" id="KRN08949.1"/>
    </source>
</evidence>
<dbReference type="EMBL" id="AYYH01000039">
    <property type="protein sequence ID" value="KRN08949.1"/>
    <property type="molecule type" value="Genomic_DNA"/>
</dbReference>
<evidence type="ECO:0000313" key="2">
    <source>
        <dbReference type="Proteomes" id="UP000050898"/>
    </source>
</evidence>
<sequence>MSSYFWEARALIEGAALMHNDERKRSLELAINIANVQNAKNPKRSVKSAEKAISKAENQITGNKPTTNNKPSLKALERLNKAFGGDS</sequence>
<reference evidence="1 2" key="1">
    <citation type="journal article" date="2015" name="Genome Announc.">
        <title>Expanding the biotechnology potential of lactobacilli through comparative genomics of 213 strains and associated genera.</title>
        <authorList>
            <person name="Sun Z."/>
            <person name="Harris H.M."/>
            <person name="McCann A."/>
            <person name="Guo C."/>
            <person name="Argimon S."/>
            <person name="Zhang W."/>
            <person name="Yang X."/>
            <person name="Jeffery I.B."/>
            <person name="Cooney J.C."/>
            <person name="Kagawa T.F."/>
            <person name="Liu W."/>
            <person name="Song Y."/>
            <person name="Salvetti E."/>
            <person name="Wrobel A."/>
            <person name="Rasinkangas P."/>
            <person name="Parkhill J."/>
            <person name="Rea M.C."/>
            <person name="O'Sullivan O."/>
            <person name="Ritari J."/>
            <person name="Douillard F.P."/>
            <person name="Paul Ross R."/>
            <person name="Yang R."/>
            <person name="Briner A.E."/>
            <person name="Felis G.E."/>
            <person name="de Vos W.M."/>
            <person name="Barrangou R."/>
            <person name="Klaenhammer T.R."/>
            <person name="Caufield P.W."/>
            <person name="Cui Y."/>
            <person name="Zhang H."/>
            <person name="O'Toole P.W."/>
        </authorList>
    </citation>
    <scope>NUCLEOTIDE SEQUENCE [LARGE SCALE GENOMIC DNA]</scope>
    <source>
        <strain evidence="1 2">DSM 20444</strain>
    </source>
</reference>
<protein>
    <submittedName>
        <fullName evidence="1">Uncharacterized protein</fullName>
    </submittedName>
</protein>
<proteinExistence type="predicted"/>